<evidence type="ECO:0000256" key="2">
    <source>
        <dbReference type="ARBA" id="ARBA00004767"/>
    </source>
</evidence>
<keyword evidence="6" id="KW-0266">Ethylene biosynthesis</keyword>
<evidence type="ECO:0000256" key="1">
    <source>
        <dbReference type="ARBA" id="ARBA00001954"/>
    </source>
</evidence>
<comment type="catalytic activity">
    <reaction evidence="10">
        <text>L-arginine + 2-oxoglutarate + O2 = guanidine + L-glutamate 5-semialdehyde + succinate + CO2</text>
        <dbReference type="Rhea" id="RHEA:31535"/>
        <dbReference type="ChEBI" id="CHEBI:15379"/>
        <dbReference type="ChEBI" id="CHEBI:16526"/>
        <dbReference type="ChEBI" id="CHEBI:16810"/>
        <dbReference type="ChEBI" id="CHEBI:30031"/>
        <dbReference type="ChEBI" id="CHEBI:30087"/>
        <dbReference type="ChEBI" id="CHEBI:32682"/>
        <dbReference type="ChEBI" id="CHEBI:58066"/>
        <dbReference type="EC" id="1.14.20.7"/>
    </reaction>
</comment>
<evidence type="ECO:0000256" key="6">
    <source>
        <dbReference type="ARBA" id="ARBA00022666"/>
    </source>
</evidence>
<keyword evidence="14" id="KW-1185">Reference proteome</keyword>
<dbReference type="InterPro" id="IPR027443">
    <property type="entry name" value="IPNS-like_sf"/>
</dbReference>
<dbReference type="GO" id="GO:0102276">
    <property type="term" value="F:2-oxoglutarate oxygenase/decarboxylase (ethylene-forming) activity"/>
    <property type="evidence" value="ECO:0007669"/>
    <property type="project" value="UniProtKB-EC"/>
</dbReference>
<evidence type="ECO:0000256" key="7">
    <source>
        <dbReference type="ARBA" id="ARBA00031011"/>
    </source>
</evidence>
<gene>
    <name evidence="13" type="ORF">AQUSIP_25360</name>
</gene>
<name>A0A5E4PJF2_9COXI</name>
<evidence type="ECO:0000256" key="4">
    <source>
        <dbReference type="ARBA" id="ARBA00012531"/>
    </source>
</evidence>
<comment type="cofactor">
    <cofactor evidence="1">
        <name>Fe(2+)</name>
        <dbReference type="ChEBI" id="CHEBI:29033"/>
    </cofactor>
</comment>
<evidence type="ECO:0000256" key="5">
    <source>
        <dbReference type="ARBA" id="ARBA00019045"/>
    </source>
</evidence>
<dbReference type="SUPFAM" id="SSF51197">
    <property type="entry name" value="Clavaminate synthase-like"/>
    <property type="match status" value="1"/>
</dbReference>
<evidence type="ECO:0000256" key="11">
    <source>
        <dbReference type="RuleBase" id="RU003682"/>
    </source>
</evidence>
<dbReference type="PANTHER" id="PTHR47990">
    <property type="entry name" value="2-OXOGLUTARATE (2OG) AND FE(II)-DEPENDENT OXYGENASE SUPERFAMILY PROTEIN-RELATED"/>
    <property type="match status" value="1"/>
</dbReference>
<dbReference type="EC" id="1.14.20.7" evidence="3"/>
<dbReference type="Pfam" id="PF03171">
    <property type="entry name" value="2OG-FeII_Oxy"/>
    <property type="match status" value="1"/>
</dbReference>
<evidence type="ECO:0000256" key="3">
    <source>
        <dbReference type="ARBA" id="ARBA00012293"/>
    </source>
</evidence>
<dbReference type="Proteomes" id="UP000324194">
    <property type="component" value="Chromosome 2"/>
</dbReference>
<evidence type="ECO:0000256" key="8">
    <source>
        <dbReference type="ARBA" id="ARBA00031282"/>
    </source>
</evidence>
<comment type="catalytic activity">
    <reaction evidence="9">
        <text>2-oxoglutarate + O2 + 2 H(+) = ethene + 3 CO2 + H2O</text>
        <dbReference type="Rhea" id="RHEA:31523"/>
        <dbReference type="ChEBI" id="CHEBI:15377"/>
        <dbReference type="ChEBI" id="CHEBI:15378"/>
        <dbReference type="ChEBI" id="CHEBI:15379"/>
        <dbReference type="ChEBI" id="CHEBI:16526"/>
        <dbReference type="ChEBI" id="CHEBI:16810"/>
        <dbReference type="ChEBI" id="CHEBI:18153"/>
        <dbReference type="EC" id="1.13.12.19"/>
    </reaction>
</comment>
<evidence type="ECO:0000256" key="10">
    <source>
        <dbReference type="ARBA" id="ARBA00049359"/>
    </source>
</evidence>
<evidence type="ECO:0000256" key="9">
    <source>
        <dbReference type="ARBA" id="ARBA00047725"/>
    </source>
</evidence>
<reference evidence="13 14" key="1">
    <citation type="submission" date="2019-08" db="EMBL/GenBank/DDBJ databases">
        <authorList>
            <person name="Guy L."/>
        </authorList>
    </citation>
    <scope>NUCLEOTIDE SEQUENCE [LARGE SCALE GENOMIC DNA]</scope>
    <source>
        <strain evidence="13 14">SGT-108</strain>
    </source>
</reference>
<keyword evidence="11" id="KW-0408">Iron</keyword>
<dbReference type="InterPro" id="IPR005123">
    <property type="entry name" value="Oxoglu/Fe-dep_dioxygenase_dom"/>
</dbReference>
<protein>
    <recommendedName>
        <fullName evidence="5">2-oxoglutarate-dependent ethylene/succinate-forming enzyme</fullName>
        <ecNumber evidence="4">1.13.12.19</ecNumber>
        <ecNumber evidence="3">1.14.20.7</ecNumber>
    </recommendedName>
    <alternativeName>
        <fullName evidence="7">2-oxoglutarate dioxygenase (ethylene-forming)</fullName>
    </alternativeName>
    <alternativeName>
        <fullName evidence="8">2-oxoglutarate/L-arginine monooxygenase/decarboxylase (succinate-forming)</fullName>
    </alternativeName>
</protein>
<dbReference type="EC" id="1.13.12.19" evidence="4"/>
<evidence type="ECO:0000313" key="14">
    <source>
        <dbReference type="Proteomes" id="UP000324194"/>
    </source>
</evidence>
<accession>A0A5E4PJF2</accession>
<keyword evidence="11" id="KW-0479">Metal-binding</keyword>
<dbReference type="GO" id="GO:0046872">
    <property type="term" value="F:metal ion binding"/>
    <property type="evidence" value="ECO:0007669"/>
    <property type="project" value="UniProtKB-KW"/>
</dbReference>
<feature type="domain" description="Fe2OG dioxygenase" evidence="12">
    <location>
        <begin position="168"/>
        <end position="275"/>
    </location>
</feature>
<evidence type="ECO:0000313" key="13">
    <source>
        <dbReference type="EMBL" id="VVC77209.1"/>
    </source>
</evidence>
<dbReference type="GO" id="GO:0009693">
    <property type="term" value="P:ethylene biosynthetic process"/>
    <property type="evidence" value="ECO:0007669"/>
    <property type="project" value="UniProtKB-KW"/>
</dbReference>
<dbReference type="Gene3D" id="2.60.120.330">
    <property type="entry name" value="B-lactam Antibiotic, Isopenicillin N Synthase, Chain"/>
    <property type="match status" value="1"/>
</dbReference>
<dbReference type="RefSeq" id="WP_172622885.1">
    <property type="nucleotide sequence ID" value="NZ_LR699120.1"/>
</dbReference>
<dbReference type="InterPro" id="IPR026992">
    <property type="entry name" value="DIOX_N"/>
</dbReference>
<evidence type="ECO:0000259" key="12">
    <source>
        <dbReference type="PROSITE" id="PS51471"/>
    </source>
</evidence>
<dbReference type="AlphaFoldDB" id="A0A5E4PJF2"/>
<comment type="pathway">
    <text evidence="2">Alkene biosynthesis; ethylene biosynthesis via 2-oxoglutarate.</text>
</comment>
<keyword evidence="11" id="KW-0560">Oxidoreductase</keyword>
<sequence>MTTPHHNASQHIAWIDMHDFVHGATKQKIATARAFGLALQQTGFVAVTNIGLRAETISQAYAMAETYFAQPDAIKQRERSPDGHRGFIPFGTEHAKYTSVMDLKEFYQTTGISQPEALWPLLPGFRDTMMALYTELENALKLCLQATAIYLGYEDENQHALLSNMMAPGHGVMRILHYPPIDPQHTHPGALRSAPHEDISLMTIIPRATHARLQIKNRQGNWLDVVVPDNAAIINSGDTLSRITNGVIPSTTHRVINPPRQDTSHRYSIPFFGSLPFECVLRVLDKCKVTPSSHELPQDITFGDFLKERYQKIGLTN</sequence>
<dbReference type="Pfam" id="PF14226">
    <property type="entry name" value="DIOX_N"/>
    <property type="match status" value="1"/>
</dbReference>
<dbReference type="InterPro" id="IPR050231">
    <property type="entry name" value="Iron_ascorbate_oxido_reductase"/>
</dbReference>
<comment type="similarity">
    <text evidence="11">Belongs to the iron/ascorbate-dependent oxidoreductase family.</text>
</comment>
<dbReference type="EMBL" id="LR699120">
    <property type="protein sequence ID" value="VVC77209.1"/>
    <property type="molecule type" value="Genomic_DNA"/>
</dbReference>
<dbReference type="InterPro" id="IPR044861">
    <property type="entry name" value="IPNS-like_FE2OG_OXY"/>
</dbReference>
<proteinExistence type="inferred from homology"/>
<dbReference type="PROSITE" id="PS51471">
    <property type="entry name" value="FE2OG_OXY"/>
    <property type="match status" value="1"/>
</dbReference>
<dbReference type="KEGG" id="asip:AQUSIP_25360"/>
<organism evidence="13 14">
    <name type="scientific">Aquicella siphonis</name>
    <dbReference type="NCBI Taxonomy" id="254247"/>
    <lineage>
        <taxon>Bacteria</taxon>
        <taxon>Pseudomonadati</taxon>
        <taxon>Pseudomonadota</taxon>
        <taxon>Gammaproteobacteria</taxon>
        <taxon>Legionellales</taxon>
        <taxon>Coxiellaceae</taxon>
        <taxon>Aquicella</taxon>
    </lineage>
</organism>